<keyword evidence="2" id="KW-1185">Reference proteome</keyword>
<gene>
    <name evidence="1" type="ORF">PXEA_LOCUS30133</name>
</gene>
<organism evidence="1 2">
    <name type="scientific">Protopolystoma xenopodis</name>
    <dbReference type="NCBI Taxonomy" id="117903"/>
    <lineage>
        <taxon>Eukaryota</taxon>
        <taxon>Metazoa</taxon>
        <taxon>Spiralia</taxon>
        <taxon>Lophotrochozoa</taxon>
        <taxon>Platyhelminthes</taxon>
        <taxon>Monogenea</taxon>
        <taxon>Polyopisthocotylea</taxon>
        <taxon>Polystomatidea</taxon>
        <taxon>Polystomatidae</taxon>
        <taxon>Protopolystoma</taxon>
    </lineage>
</organism>
<reference evidence="1" key="1">
    <citation type="submission" date="2018-11" db="EMBL/GenBank/DDBJ databases">
        <authorList>
            <consortium name="Pathogen Informatics"/>
        </authorList>
    </citation>
    <scope>NUCLEOTIDE SEQUENCE</scope>
</reference>
<name>A0A3S5B064_9PLAT</name>
<protein>
    <submittedName>
        <fullName evidence="1">Uncharacterized protein</fullName>
    </submittedName>
</protein>
<dbReference type="EMBL" id="CAAALY010252925">
    <property type="protein sequence ID" value="VEL36693.1"/>
    <property type="molecule type" value="Genomic_DNA"/>
</dbReference>
<evidence type="ECO:0000313" key="1">
    <source>
        <dbReference type="EMBL" id="VEL36693.1"/>
    </source>
</evidence>
<evidence type="ECO:0000313" key="2">
    <source>
        <dbReference type="Proteomes" id="UP000784294"/>
    </source>
</evidence>
<dbReference type="Proteomes" id="UP000784294">
    <property type="component" value="Unassembled WGS sequence"/>
</dbReference>
<sequence length="104" mass="11479">MFRTHIPGHNRTGGHTSWHVSRSYSIHLLPGGLVDTFSANGSTVSCHAADVTHSDLSAPRRKTRKQHVEPVNEAAAWLVSVGKAINRTQNLTQEIHEMSPYDLV</sequence>
<accession>A0A3S5B064</accession>
<dbReference type="AlphaFoldDB" id="A0A3S5B064"/>
<comment type="caution">
    <text evidence="1">The sequence shown here is derived from an EMBL/GenBank/DDBJ whole genome shotgun (WGS) entry which is preliminary data.</text>
</comment>
<proteinExistence type="predicted"/>